<sequence length="319" mass="35173">MSAVDHGRGSPDPAAIFTVQELADFLDGARRGAGLSLEGLSRRAGIPRSTLHTYVRGRSLPPAEQFDRILAAVGLPSNRWRMLAEARDRVEMMWRGTHSRAPSAATTRLAGDIAVWRSGLQEALSTSREQVQVVMHSERVHVDAHRSIFRIDIVQSVVAKTDDARFLLRIVPPSPHLDLAQLRLIPGPGCGTTGPAPVVCNDVAAFPIGFDQRLRAGQTHHIEYAVDYRSALGEPGTPTWEAAVETGCLLDAAGPPLELRVQFDERVLPVHVRQIYLTHPDSPENRVRELDLDLHHGAHMFVASPTAGCHGIRWEWPRR</sequence>
<reference evidence="2 3" key="1">
    <citation type="submission" date="2020-07" db="EMBL/GenBank/DDBJ databases">
        <title>Sequencing the genomes of 1000 actinobacteria strains.</title>
        <authorList>
            <person name="Klenk H.-P."/>
        </authorList>
    </citation>
    <scope>NUCLEOTIDE SEQUENCE [LARGE SCALE GENOMIC DNA]</scope>
    <source>
        <strain evidence="2 3">DSM 29531</strain>
    </source>
</reference>
<feature type="domain" description="HTH cro/C1-type" evidence="1">
    <location>
        <begin position="29"/>
        <end position="80"/>
    </location>
</feature>
<dbReference type="CDD" id="cd00093">
    <property type="entry name" value="HTH_XRE"/>
    <property type="match status" value="1"/>
</dbReference>
<dbReference type="InterPro" id="IPR001387">
    <property type="entry name" value="Cro/C1-type_HTH"/>
</dbReference>
<dbReference type="EMBL" id="JACCFW010000001">
    <property type="protein sequence ID" value="NYJ74086.1"/>
    <property type="molecule type" value="Genomic_DNA"/>
</dbReference>
<organism evidence="2 3">
    <name type="scientific">Allobranchiibius huperziae</name>
    <dbReference type="NCBI Taxonomy" id="1874116"/>
    <lineage>
        <taxon>Bacteria</taxon>
        <taxon>Bacillati</taxon>
        <taxon>Actinomycetota</taxon>
        <taxon>Actinomycetes</taxon>
        <taxon>Micrococcales</taxon>
        <taxon>Dermacoccaceae</taxon>
        <taxon>Allobranchiibius</taxon>
    </lineage>
</organism>
<dbReference type="PROSITE" id="PS50943">
    <property type="entry name" value="HTH_CROC1"/>
    <property type="match status" value="1"/>
</dbReference>
<dbReference type="Pfam" id="PF13560">
    <property type="entry name" value="HTH_31"/>
    <property type="match status" value="1"/>
</dbReference>
<dbReference type="Gene3D" id="1.10.260.40">
    <property type="entry name" value="lambda repressor-like DNA-binding domains"/>
    <property type="match status" value="1"/>
</dbReference>
<proteinExistence type="predicted"/>
<protein>
    <submittedName>
        <fullName evidence="2">Transcriptional regulator with XRE-family HTH domain</fullName>
    </submittedName>
</protein>
<dbReference type="SMART" id="SM00530">
    <property type="entry name" value="HTH_XRE"/>
    <property type="match status" value="1"/>
</dbReference>
<dbReference type="InterPro" id="IPR010982">
    <property type="entry name" value="Lambda_DNA-bd_dom_sf"/>
</dbReference>
<evidence type="ECO:0000313" key="2">
    <source>
        <dbReference type="EMBL" id="NYJ74086.1"/>
    </source>
</evidence>
<evidence type="ECO:0000313" key="3">
    <source>
        <dbReference type="Proteomes" id="UP000571817"/>
    </source>
</evidence>
<name>A0A853D9D7_9MICO</name>
<comment type="caution">
    <text evidence="2">The sequence shown here is derived from an EMBL/GenBank/DDBJ whole genome shotgun (WGS) entry which is preliminary data.</text>
</comment>
<gene>
    <name evidence="2" type="ORF">HNR15_001049</name>
</gene>
<accession>A0A853D9D7</accession>
<keyword evidence="3" id="KW-1185">Reference proteome</keyword>
<evidence type="ECO:0000259" key="1">
    <source>
        <dbReference type="PROSITE" id="PS50943"/>
    </source>
</evidence>
<dbReference type="Proteomes" id="UP000571817">
    <property type="component" value="Unassembled WGS sequence"/>
</dbReference>
<dbReference type="RefSeq" id="WP_179479732.1">
    <property type="nucleotide sequence ID" value="NZ_JACCFW010000001.1"/>
</dbReference>
<dbReference type="GO" id="GO:0003677">
    <property type="term" value="F:DNA binding"/>
    <property type="evidence" value="ECO:0007669"/>
    <property type="project" value="InterPro"/>
</dbReference>
<dbReference type="AlphaFoldDB" id="A0A853D9D7"/>
<dbReference type="SUPFAM" id="SSF47413">
    <property type="entry name" value="lambda repressor-like DNA-binding domains"/>
    <property type="match status" value="1"/>
</dbReference>